<feature type="transmembrane region" description="Helical" evidence="1">
    <location>
        <begin position="744"/>
        <end position="767"/>
    </location>
</feature>
<organism evidence="2 3">
    <name type="scientific">Spiroplasma chrysopicola DF-1</name>
    <dbReference type="NCBI Taxonomy" id="1276227"/>
    <lineage>
        <taxon>Bacteria</taxon>
        <taxon>Bacillati</taxon>
        <taxon>Mycoplasmatota</taxon>
        <taxon>Mollicutes</taxon>
        <taxon>Entomoplasmatales</taxon>
        <taxon>Spiroplasmataceae</taxon>
        <taxon>Spiroplasma</taxon>
    </lineage>
</organism>
<name>R4UBX0_9MOLU</name>
<sequence>MRRLFTLLLFVCCTFTYLVYYPFNLIKNNFFNLVLSSTIENVEPLNIVKFNPNLSSFNISGNLSQFRKENNTNVTIYGPEILLYNFETEKISLSLWKSLIENLSFNVNSNINFSTGEEGNISSENIILKTERISEKIIRMQVQSLKKDNNNGTLQALTSLYIKCDNKKLILNLGVILENKSLKYLNVNVNVSLKIIGVFYKEKLNYEKTKLKLNELLKIKEIVFDSYTNDIKVREKNLLINWNQYLLKMFRENEYLTNFFSVPNIDLQFNLISSSFYLKIPFSNIILNYDFVFKIKYQSTGEENIKQRLLLLPGRIFNENFNNHANYPDYKKNLFYNSAVNVKLLSKFNNEKFYLDNKEIIGKDNIDLYLWPKLNDTQYEIKIVQELNNKQNIIYNKKIIILGYSKSTNFYSADGSIAKEEITFNNMDYPIIFSTIETNDNLKLEINWSKIDSVHLYKLNDNLNPIKNYKVNDKNFTIKNDGIYSYKVYESSGRILSYYFFIRTKNIYFQNYFISDHFNILKKFLTKVKNPIVLNLKTMTYEQLLSEINNYYFWNNNSKSLINLSKINLDKISSLTNSINNKESMNNIKLAVVYILNNYNLIYKRDYFIYIDEIELSDFNNTKNNLPNVIKKIKIRANPYSSKTVGEYLINFTDNIFDLSQIDFSNLKRSSSLKTEYIKIINNALIKKGVFATKDIDYRIFLDDSKILIKAINGSKKLINEQLIYFTPVKRLKHNFNSVTIKNIVIIVTIVFIIIYLTVFVLFFRTIKKILKNKKNMS</sequence>
<gene>
    <name evidence="2" type="ORF">SCHRY_v1c08440</name>
</gene>
<protein>
    <recommendedName>
        <fullName evidence="4">Transmembrane protein</fullName>
    </recommendedName>
</protein>
<proteinExistence type="predicted"/>
<dbReference type="OrthoDB" id="9816831at2"/>
<evidence type="ECO:0000313" key="3">
    <source>
        <dbReference type="Proteomes" id="UP000013964"/>
    </source>
</evidence>
<keyword evidence="1" id="KW-0472">Membrane</keyword>
<keyword evidence="3" id="KW-1185">Reference proteome</keyword>
<accession>R4UBX0</accession>
<keyword evidence="1" id="KW-1133">Transmembrane helix</keyword>
<evidence type="ECO:0000256" key="1">
    <source>
        <dbReference type="SAM" id="Phobius"/>
    </source>
</evidence>
<evidence type="ECO:0008006" key="4">
    <source>
        <dbReference type="Google" id="ProtNLM"/>
    </source>
</evidence>
<dbReference type="AlphaFoldDB" id="R4UBX0"/>
<dbReference type="EMBL" id="CP005077">
    <property type="protein sequence ID" value="AGM25419.1"/>
    <property type="molecule type" value="Genomic_DNA"/>
</dbReference>
<reference evidence="2 3" key="1">
    <citation type="journal article" date="2013" name="Genome Biol. Evol.">
        <title>Complete genomes of two dipteran-associated spiroplasmas provided insights into the origin, dynamics, and impacts of viral invasion in spiroplasma.</title>
        <authorList>
            <person name="Ku C."/>
            <person name="Lo W.S."/>
            <person name="Chen L.L."/>
            <person name="Kuo C.H."/>
        </authorList>
    </citation>
    <scope>NUCLEOTIDE SEQUENCE [LARGE SCALE GENOMIC DNA]</scope>
    <source>
        <strain evidence="2 3">DF-1</strain>
    </source>
</reference>
<dbReference type="RefSeq" id="WP_016339240.1">
    <property type="nucleotide sequence ID" value="NC_021280.1"/>
</dbReference>
<keyword evidence="1" id="KW-0812">Transmembrane</keyword>
<dbReference type="Proteomes" id="UP000013964">
    <property type="component" value="Chromosome"/>
</dbReference>
<dbReference type="KEGG" id="scr:SCHRY_v1c08440"/>
<evidence type="ECO:0000313" key="2">
    <source>
        <dbReference type="EMBL" id="AGM25419.1"/>
    </source>
</evidence>
<dbReference type="HOGENOM" id="CLU_359773_0_0_14"/>
<dbReference type="PATRIC" id="fig|1276227.3.peg.853"/>